<dbReference type="GO" id="GO:0051082">
    <property type="term" value="F:unfolded protein binding"/>
    <property type="evidence" value="ECO:0007669"/>
    <property type="project" value="UniProtKB-UniRule"/>
</dbReference>
<dbReference type="SUPFAM" id="SSF110942">
    <property type="entry name" value="HSP90 C-terminal domain"/>
    <property type="match status" value="1"/>
</dbReference>
<feature type="binding site" evidence="9">
    <location>
        <begin position="100"/>
        <end position="101"/>
    </location>
    <ligand>
        <name>ATP</name>
        <dbReference type="ChEBI" id="CHEBI:30616"/>
    </ligand>
</feature>
<dbReference type="Gene3D" id="3.30.230.80">
    <property type="match status" value="1"/>
</dbReference>
<comment type="similarity">
    <text evidence="1 8">Belongs to the heat shock protein 90 family.</text>
</comment>
<dbReference type="InterPro" id="IPR019805">
    <property type="entry name" value="Heat_shock_protein_90_CS"/>
</dbReference>
<dbReference type="GO" id="GO:0005737">
    <property type="term" value="C:cytoplasm"/>
    <property type="evidence" value="ECO:0007669"/>
    <property type="project" value="UniProtKB-SubCell"/>
</dbReference>
<dbReference type="PROSITE" id="PS00298">
    <property type="entry name" value="HSP90"/>
    <property type="match status" value="1"/>
</dbReference>
<accession>A0A364Y981</accession>
<dbReference type="InterPro" id="IPR020568">
    <property type="entry name" value="Ribosomal_Su5_D2-typ_SF"/>
</dbReference>
<evidence type="ECO:0000256" key="4">
    <source>
        <dbReference type="ARBA" id="ARBA00022840"/>
    </source>
</evidence>
<feature type="binding site" evidence="9">
    <location>
        <position position="174"/>
    </location>
    <ligand>
        <name>ATP</name>
        <dbReference type="ChEBI" id="CHEBI:30616"/>
    </ligand>
</feature>
<evidence type="ECO:0000313" key="11">
    <source>
        <dbReference type="Proteomes" id="UP000251889"/>
    </source>
</evidence>
<evidence type="ECO:0000256" key="6">
    <source>
        <dbReference type="ARBA" id="ARBA00023186"/>
    </source>
</evidence>
<dbReference type="FunFam" id="3.30.565.10:FF:000076">
    <property type="entry name" value="Molecular chaperone HtpG"/>
    <property type="match status" value="1"/>
</dbReference>
<reference evidence="10 11" key="1">
    <citation type="submission" date="2018-06" db="EMBL/GenBank/DDBJ databases">
        <title>Chryseolinea flavus sp. nov., a member of the phylum Bacteroidetes isolated from soil.</title>
        <authorList>
            <person name="Li Y."/>
            <person name="Wang J."/>
        </authorList>
    </citation>
    <scope>NUCLEOTIDE SEQUENCE [LARGE SCALE GENOMIC DNA]</scope>
    <source>
        <strain evidence="10 11">SDU1-6</strain>
    </source>
</reference>
<dbReference type="Gene3D" id="1.20.120.790">
    <property type="entry name" value="Heat shock protein 90, C-terminal domain"/>
    <property type="match status" value="1"/>
</dbReference>
<dbReference type="Gene3D" id="3.30.565.10">
    <property type="entry name" value="Histidine kinase-like ATPase, C-terminal domain"/>
    <property type="match status" value="1"/>
</dbReference>
<dbReference type="Gene3D" id="3.40.50.11260">
    <property type="match status" value="1"/>
</dbReference>
<dbReference type="InterPro" id="IPR037196">
    <property type="entry name" value="HSP90_C"/>
</dbReference>
<evidence type="ECO:0000256" key="1">
    <source>
        <dbReference type="ARBA" id="ARBA00008239"/>
    </source>
</evidence>
<organism evidence="10 11">
    <name type="scientific">Pseudochryseolinea flava</name>
    <dbReference type="NCBI Taxonomy" id="2059302"/>
    <lineage>
        <taxon>Bacteria</taxon>
        <taxon>Pseudomonadati</taxon>
        <taxon>Bacteroidota</taxon>
        <taxon>Cytophagia</taxon>
        <taxon>Cytophagales</taxon>
        <taxon>Fulvivirgaceae</taxon>
        <taxon>Pseudochryseolinea</taxon>
    </lineage>
</organism>
<evidence type="ECO:0000256" key="8">
    <source>
        <dbReference type="HAMAP-Rule" id="MF_00505"/>
    </source>
</evidence>
<keyword evidence="2 8" id="KW-0963">Cytoplasm</keyword>
<evidence type="ECO:0000256" key="3">
    <source>
        <dbReference type="ARBA" id="ARBA00022741"/>
    </source>
</evidence>
<dbReference type="Pfam" id="PF13589">
    <property type="entry name" value="HATPase_c_3"/>
    <property type="match status" value="1"/>
</dbReference>
<evidence type="ECO:0000313" key="10">
    <source>
        <dbReference type="EMBL" id="RAW03025.1"/>
    </source>
</evidence>
<evidence type="ECO:0000256" key="2">
    <source>
        <dbReference type="ARBA" id="ARBA00022490"/>
    </source>
</evidence>
<keyword evidence="3 8" id="KW-0547">Nucleotide-binding</keyword>
<dbReference type="PIRSF" id="PIRSF002583">
    <property type="entry name" value="Hsp90"/>
    <property type="match status" value="1"/>
</dbReference>
<dbReference type="InterPro" id="IPR001404">
    <property type="entry name" value="Hsp90_fam"/>
</dbReference>
<dbReference type="PRINTS" id="PR00775">
    <property type="entry name" value="HEATSHOCK90"/>
</dbReference>
<keyword evidence="5 8" id="KW-0346">Stress response</keyword>
<dbReference type="AlphaFoldDB" id="A0A364Y981"/>
<sequence length="635" mass="72284">MAEAQEKGTISIHTENIFPIIKKFLYSDHEIFLRELVSNAVDATQKLKKLSSMGEFTGELGDLTINVSFDKEKKTITVSDRGLGMTGDEIKKYINQIAFSGATEFVEKFKDKGDAKDIIGKFGLGFYSAFMVAEKVEIVSRSYKVDNASEAVRWECDGSTEFELTPAEKAERGTDIILHINADSEEFLDEWRLKGILDKYCKFLPVEIKFGMEGESVEDGTDEQGKPKYKTIQKDRIINNPAPLWAKSPAELKDEDYLKFYKELYPYTEDPLFWIHLNVDYPFNLTGVLYFPKVKADFELQRNKIQLYSRQVFITDEVKDVVPDFLMLLHGILDSPDIPLNVSRSYLQSDANVKKISAHITKKVADKLQELFKKDRKDFEKKWDDISIFVKYGIISDDKFYDKVKDFALFKNVDGQYFTFEEYKEKVKANQTDKDGQLIYLYTSSAGKQDSFIQAAKNKGYDVLQLDGVIDSHFINTLEQKLEKTQLKRVDSEIADKLVEKDEKLESVLSEDEKTQIKGVFDKAINNTTFTVTVESLSTDELPVVITMSEFMRRMKDMAKLGGGGGFGFMGNMPDNYAVAVNGNHSIIQKILTASNEEQKIKLAKQAYDLALLSQNMLTGADLTSFIKRSVELVS</sequence>
<evidence type="ECO:0000256" key="9">
    <source>
        <dbReference type="PIRSR" id="PIRSR002583-1"/>
    </source>
</evidence>
<evidence type="ECO:0000256" key="5">
    <source>
        <dbReference type="ARBA" id="ARBA00023016"/>
    </source>
</evidence>
<gene>
    <name evidence="8" type="primary">htpG</name>
    <name evidence="10" type="ORF">DQQ10_02695</name>
</gene>
<feature type="binding site" evidence="9">
    <location>
        <position position="80"/>
    </location>
    <ligand>
        <name>ATP</name>
        <dbReference type="ChEBI" id="CHEBI:30616"/>
    </ligand>
</feature>
<dbReference type="InterPro" id="IPR036890">
    <property type="entry name" value="HATPase_C_sf"/>
</dbReference>
<dbReference type="GO" id="GO:0140662">
    <property type="term" value="F:ATP-dependent protein folding chaperone"/>
    <property type="evidence" value="ECO:0007669"/>
    <property type="project" value="InterPro"/>
</dbReference>
<proteinExistence type="inferred from homology"/>
<dbReference type="Pfam" id="PF00183">
    <property type="entry name" value="HSP90"/>
    <property type="match status" value="1"/>
</dbReference>
<evidence type="ECO:0000256" key="7">
    <source>
        <dbReference type="ARBA" id="ARBA00070675"/>
    </source>
</evidence>
<feature type="region of interest" description="B" evidence="8">
    <location>
        <begin position="345"/>
        <end position="560"/>
    </location>
</feature>
<feature type="binding site" evidence="9">
    <location>
        <position position="344"/>
    </location>
    <ligand>
        <name>ATP</name>
        <dbReference type="ChEBI" id="CHEBI:30616"/>
    </ligand>
</feature>
<feature type="binding site" evidence="9">
    <location>
        <position position="39"/>
    </location>
    <ligand>
        <name>ATP</name>
        <dbReference type="ChEBI" id="CHEBI:30616"/>
    </ligand>
</feature>
<dbReference type="NCBIfam" id="NF003555">
    <property type="entry name" value="PRK05218.1"/>
    <property type="match status" value="1"/>
</dbReference>
<dbReference type="RefSeq" id="WP_112745239.1">
    <property type="nucleotide sequence ID" value="NZ_QMFY01000001.1"/>
</dbReference>
<dbReference type="Proteomes" id="UP000251889">
    <property type="component" value="Unassembled WGS sequence"/>
</dbReference>
<keyword evidence="6 8" id="KW-0143">Chaperone</keyword>
<dbReference type="SUPFAM" id="SSF55874">
    <property type="entry name" value="ATPase domain of HSP90 chaperone/DNA topoisomerase II/histidine kinase"/>
    <property type="match status" value="1"/>
</dbReference>
<dbReference type="CDD" id="cd16927">
    <property type="entry name" value="HATPase_Hsp90-like"/>
    <property type="match status" value="1"/>
</dbReference>
<feature type="region of interest" description="C" evidence="8">
    <location>
        <begin position="561"/>
        <end position="635"/>
    </location>
</feature>
<dbReference type="InterPro" id="IPR020575">
    <property type="entry name" value="Hsp90_N"/>
</dbReference>
<dbReference type="PANTHER" id="PTHR11528">
    <property type="entry name" value="HEAT SHOCK PROTEIN 90 FAMILY MEMBER"/>
    <property type="match status" value="1"/>
</dbReference>
<dbReference type="GO" id="GO:0016887">
    <property type="term" value="F:ATP hydrolysis activity"/>
    <property type="evidence" value="ECO:0007669"/>
    <property type="project" value="InterPro"/>
</dbReference>
<dbReference type="GO" id="GO:0005524">
    <property type="term" value="F:ATP binding"/>
    <property type="evidence" value="ECO:0007669"/>
    <property type="project" value="UniProtKB-UniRule"/>
</dbReference>
<protein>
    <recommendedName>
        <fullName evidence="7 8">Chaperone protein HtpG</fullName>
    </recommendedName>
    <alternativeName>
        <fullName evidence="8">Heat shock protein HtpG</fullName>
    </alternativeName>
    <alternativeName>
        <fullName evidence="8">High temperature protein G</fullName>
    </alternativeName>
</protein>
<dbReference type="HAMAP" id="MF_00505">
    <property type="entry name" value="HSP90"/>
    <property type="match status" value="1"/>
</dbReference>
<comment type="subunit">
    <text evidence="8">Homodimer.</text>
</comment>
<keyword evidence="11" id="KW-1185">Reference proteome</keyword>
<dbReference type="OrthoDB" id="9802640at2"/>
<dbReference type="EMBL" id="QMFY01000001">
    <property type="protein sequence ID" value="RAW03025.1"/>
    <property type="molecule type" value="Genomic_DNA"/>
</dbReference>
<feature type="binding site" evidence="9">
    <location>
        <position position="35"/>
    </location>
    <ligand>
        <name>ATP</name>
        <dbReference type="ChEBI" id="CHEBI:30616"/>
    </ligand>
</feature>
<feature type="region of interest" description="A; substrate-binding" evidence="8">
    <location>
        <begin position="1"/>
        <end position="344"/>
    </location>
</feature>
<keyword evidence="4 8" id="KW-0067">ATP-binding</keyword>
<comment type="subcellular location">
    <subcellularLocation>
        <location evidence="8">Cytoplasm</location>
    </subcellularLocation>
</comment>
<dbReference type="SUPFAM" id="SSF54211">
    <property type="entry name" value="Ribosomal protein S5 domain 2-like"/>
    <property type="match status" value="1"/>
</dbReference>
<feature type="binding site" evidence="9">
    <location>
        <position position="85"/>
    </location>
    <ligand>
        <name>ATP</name>
        <dbReference type="ChEBI" id="CHEBI:30616"/>
    </ligand>
</feature>
<name>A0A364Y981_9BACT</name>
<comment type="function">
    <text evidence="8">Molecular chaperone. Has ATPase activity.</text>
</comment>
<dbReference type="FunFam" id="3.30.230.80:FF:000008">
    <property type="entry name" value="Molecular chaperone HtpG"/>
    <property type="match status" value="1"/>
</dbReference>
<comment type="caution">
    <text evidence="10">The sequence shown here is derived from an EMBL/GenBank/DDBJ whole genome shotgun (WGS) entry which is preliminary data.</text>
</comment>